<feature type="region of interest" description="Disordered" evidence="6">
    <location>
        <begin position="76"/>
        <end position="142"/>
    </location>
</feature>
<comment type="caution">
    <text evidence="8">The sequence shown here is derived from an EMBL/GenBank/DDBJ whole genome shotgun (WGS) entry which is preliminary data.</text>
</comment>
<keyword evidence="2" id="KW-0645">Protease</keyword>
<dbReference type="EMBL" id="BMWD01000027">
    <property type="protein sequence ID" value="GGX86261.1"/>
    <property type="molecule type" value="Genomic_DNA"/>
</dbReference>
<sequence length="160" mass="16441">MFRRATTRRKGIDKVRPDGRVRAGMAESNALIGTPEAWEAGLTGKDVTVAVHDTGVDEGHPDLAGRVSATRSFVEGEEAADRNGHGTHVTSRVGGGAARWHRPGHARSLTTTGSRGGPCRSPARAGTPGAGPRPCPATPGTCRPARVAAGLGRARTAAVP</sequence>
<keyword evidence="4" id="KW-0720">Serine protease</keyword>
<accession>A0A918NPV0</accession>
<dbReference type="InterPro" id="IPR051048">
    <property type="entry name" value="Peptidase_S8/S53_subtilisin"/>
</dbReference>
<evidence type="ECO:0000259" key="7">
    <source>
        <dbReference type="Pfam" id="PF00082"/>
    </source>
</evidence>
<dbReference type="PANTHER" id="PTHR43399:SF4">
    <property type="entry name" value="CELL WALL-ASSOCIATED PROTEASE"/>
    <property type="match status" value="1"/>
</dbReference>
<comment type="caution">
    <text evidence="5">Lacks conserved residue(s) required for the propagation of feature annotation.</text>
</comment>
<reference evidence="8" key="1">
    <citation type="journal article" date="2014" name="Int. J. Syst. Evol. Microbiol.">
        <title>Complete genome sequence of Corynebacterium casei LMG S-19264T (=DSM 44701T), isolated from a smear-ripened cheese.</title>
        <authorList>
            <consortium name="US DOE Joint Genome Institute (JGI-PGF)"/>
            <person name="Walter F."/>
            <person name="Albersmeier A."/>
            <person name="Kalinowski J."/>
            <person name="Ruckert C."/>
        </authorList>
    </citation>
    <scope>NUCLEOTIDE SEQUENCE</scope>
    <source>
        <strain evidence="8">JCM 4956</strain>
    </source>
</reference>
<comment type="similarity">
    <text evidence="1 5">Belongs to the peptidase S8 family.</text>
</comment>
<evidence type="ECO:0000256" key="5">
    <source>
        <dbReference type="PROSITE-ProRule" id="PRU01240"/>
    </source>
</evidence>
<evidence type="ECO:0000256" key="6">
    <source>
        <dbReference type="SAM" id="MobiDB-lite"/>
    </source>
</evidence>
<dbReference type="SUPFAM" id="SSF52743">
    <property type="entry name" value="Subtilisin-like"/>
    <property type="match status" value="1"/>
</dbReference>
<name>A0A918NPV0_9ACTN</name>
<gene>
    <name evidence="8" type="ORF">GCM10010515_62170</name>
</gene>
<dbReference type="PROSITE" id="PS51892">
    <property type="entry name" value="SUBTILASE"/>
    <property type="match status" value="1"/>
</dbReference>
<dbReference type="GO" id="GO:0006508">
    <property type="term" value="P:proteolysis"/>
    <property type="evidence" value="ECO:0007669"/>
    <property type="project" value="UniProtKB-KW"/>
</dbReference>
<dbReference type="Pfam" id="PF00082">
    <property type="entry name" value="Peptidase_S8"/>
    <property type="match status" value="1"/>
</dbReference>
<evidence type="ECO:0000313" key="8">
    <source>
        <dbReference type="EMBL" id="GGX86261.1"/>
    </source>
</evidence>
<protein>
    <recommendedName>
        <fullName evidence="7">Peptidase S8/S53 domain-containing protein</fullName>
    </recommendedName>
</protein>
<evidence type="ECO:0000313" key="9">
    <source>
        <dbReference type="Proteomes" id="UP000645555"/>
    </source>
</evidence>
<dbReference type="Gene3D" id="3.40.50.200">
    <property type="entry name" value="Peptidase S8/S53 domain"/>
    <property type="match status" value="1"/>
</dbReference>
<proteinExistence type="inferred from homology"/>
<dbReference type="GO" id="GO:0004252">
    <property type="term" value="F:serine-type endopeptidase activity"/>
    <property type="evidence" value="ECO:0007669"/>
    <property type="project" value="InterPro"/>
</dbReference>
<evidence type="ECO:0000256" key="2">
    <source>
        <dbReference type="ARBA" id="ARBA00022670"/>
    </source>
</evidence>
<organism evidence="8 9">
    <name type="scientific">Streptomyces fructofermentans</name>
    <dbReference type="NCBI Taxonomy" id="152141"/>
    <lineage>
        <taxon>Bacteria</taxon>
        <taxon>Bacillati</taxon>
        <taxon>Actinomycetota</taxon>
        <taxon>Actinomycetes</taxon>
        <taxon>Kitasatosporales</taxon>
        <taxon>Streptomycetaceae</taxon>
        <taxon>Streptomyces</taxon>
    </lineage>
</organism>
<dbReference type="Proteomes" id="UP000645555">
    <property type="component" value="Unassembled WGS sequence"/>
</dbReference>
<keyword evidence="9" id="KW-1185">Reference proteome</keyword>
<dbReference type="PRINTS" id="PR00723">
    <property type="entry name" value="SUBTILISIN"/>
</dbReference>
<evidence type="ECO:0000256" key="1">
    <source>
        <dbReference type="ARBA" id="ARBA00011073"/>
    </source>
</evidence>
<evidence type="ECO:0000256" key="3">
    <source>
        <dbReference type="ARBA" id="ARBA00022801"/>
    </source>
</evidence>
<dbReference type="InterPro" id="IPR015500">
    <property type="entry name" value="Peptidase_S8_subtilisin-rel"/>
</dbReference>
<dbReference type="InterPro" id="IPR036852">
    <property type="entry name" value="Peptidase_S8/S53_dom_sf"/>
</dbReference>
<keyword evidence="3" id="KW-0378">Hydrolase</keyword>
<dbReference type="PANTHER" id="PTHR43399">
    <property type="entry name" value="SUBTILISIN-RELATED"/>
    <property type="match status" value="1"/>
</dbReference>
<dbReference type="AlphaFoldDB" id="A0A918NPV0"/>
<dbReference type="InterPro" id="IPR000209">
    <property type="entry name" value="Peptidase_S8/S53_dom"/>
</dbReference>
<feature type="domain" description="Peptidase S8/S53" evidence="7">
    <location>
        <begin position="44"/>
        <end position="97"/>
    </location>
</feature>
<reference evidence="8" key="2">
    <citation type="submission" date="2020-09" db="EMBL/GenBank/DDBJ databases">
        <authorList>
            <person name="Sun Q."/>
            <person name="Ohkuma M."/>
        </authorList>
    </citation>
    <scope>NUCLEOTIDE SEQUENCE</scope>
    <source>
        <strain evidence="8">JCM 4956</strain>
    </source>
</reference>
<evidence type="ECO:0000256" key="4">
    <source>
        <dbReference type="ARBA" id="ARBA00022825"/>
    </source>
</evidence>